<feature type="compositionally biased region" description="Low complexity" evidence="2">
    <location>
        <begin position="15"/>
        <end position="35"/>
    </location>
</feature>
<proteinExistence type="predicted"/>
<keyword evidence="3" id="KW-0472">Membrane</keyword>
<evidence type="ECO:0000313" key="4">
    <source>
        <dbReference type="EMBL" id="ATG54322.1"/>
    </source>
</evidence>
<keyword evidence="3" id="KW-1133">Transmembrane helix</keyword>
<gene>
    <name evidence="4" type="ORF">CFK41_05680</name>
</gene>
<feature type="compositionally biased region" description="Basic and acidic residues" evidence="2">
    <location>
        <begin position="1"/>
        <end position="14"/>
    </location>
</feature>
<dbReference type="Proteomes" id="UP000217889">
    <property type="component" value="Chromosome"/>
</dbReference>
<dbReference type="InterPro" id="IPR029050">
    <property type="entry name" value="Immunoprotect_excell_Ig-like"/>
</dbReference>
<evidence type="ECO:0000256" key="2">
    <source>
        <dbReference type="SAM" id="MobiDB-lite"/>
    </source>
</evidence>
<feature type="compositionally biased region" description="Pro residues" evidence="2">
    <location>
        <begin position="119"/>
        <end position="129"/>
    </location>
</feature>
<feature type="region of interest" description="Disordered" evidence="2">
    <location>
        <begin position="183"/>
        <end position="202"/>
    </location>
</feature>
<evidence type="ECO:0000256" key="3">
    <source>
        <dbReference type="SAM" id="Phobius"/>
    </source>
</evidence>
<evidence type="ECO:0008006" key="6">
    <source>
        <dbReference type="Google" id="ProtNLM"/>
    </source>
</evidence>
<reference evidence="4 5" key="1">
    <citation type="journal article" date="2014" name="Int. J. Syst. Evol. Microbiol.">
        <title>Brachybacterium ginsengisoli sp. nov., isolated from soil of a ginseng field.</title>
        <authorList>
            <person name="Hoang V.A."/>
            <person name="Kim Y.J."/>
            <person name="Nguyen N.L."/>
            <person name="Yang D.C."/>
        </authorList>
    </citation>
    <scope>NUCLEOTIDE SEQUENCE [LARGE SCALE GENOMIC DNA]</scope>
    <source>
        <strain evidence="4 5">DCY80</strain>
    </source>
</reference>
<accession>A0A291GW03</accession>
<protein>
    <recommendedName>
        <fullName evidence="6">DUF4352 domain-containing protein</fullName>
    </recommendedName>
</protein>
<dbReference type="AlphaFoldDB" id="A0A291GW03"/>
<feature type="region of interest" description="Disordered" evidence="2">
    <location>
        <begin position="1"/>
        <end position="146"/>
    </location>
</feature>
<dbReference type="EMBL" id="CP023564">
    <property type="protein sequence ID" value="ATG54322.1"/>
    <property type="molecule type" value="Genomic_DNA"/>
</dbReference>
<dbReference type="RefSeq" id="WP_096798791.1">
    <property type="nucleotide sequence ID" value="NZ_CP023564.1"/>
</dbReference>
<keyword evidence="3" id="KW-0812">Transmembrane</keyword>
<evidence type="ECO:0000313" key="5">
    <source>
        <dbReference type="Proteomes" id="UP000217889"/>
    </source>
</evidence>
<name>A0A291GW03_9MICO</name>
<feature type="transmembrane region" description="Helical" evidence="3">
    <location>
        <begin position="151"/>
        <end position="175"/>
    </location>
</feature>
<organism evidence="4 5">
    <name type="scientific">Brachybacterium ginsengisoli</name>
    <dbReference type="NCBI Taxonomy" id="1331682"/>
    <lineage>
        <taxon>Bacteria</taxon>
        <taxon>Bacillati</taxon>
        <taxon>Actinomycetota</taxon>
        <taxon>Actinomycetes</taxon>
        <taxon>Micrococcales</taxon>
        <taxon>Dermabacteraceae</taxon>
        <taxon>Brachybacterium</taxon>
    </lineage>
</organism>
<feature type="compositionally biased region" description="Low complexity" evidence="2">
    <location>
        <begin position="46"/>
        <end position="62"/>
    </location>
</feature>
<keyword evidence="1" id="KW-0732">Signal</keyword>
<evidence type="ECO:0000256" key="1">
    <source>
        <dbReference type="ARBA" id="ARBA00022729"/>
    </source>
</evidence>
<dbReference type="Gene3D" id="2.60.40.1240">
    <property type="match status" value="1"/>
</dbReference>
<dbReference type="OrthoDB" id="4794439at2"/>
<sequence length="327" mass="32616">MDTDRQASDGDAPHDGPASPSSASPATGDDPAPTTESGPAPEGTAHDYGYGADGLDAAGTDGPRAADSSTADVSGTAEGPMAATGADPATGTFPATSIDPETGLRTGTAPRAVLRPIPEGFPTPPPRPARPNRRPAPKPDPSTAPARPRRLLIAGIAAAAVLLLVVVVGGGLLAVRHLSPEEPAPVAGDDPGTQAPAAPAGKGAVEVGGVTFTEVSTEVGVRAVGSSSSRVEPEGEFVVVVFAVENPTSAPVRITSDAVLEAADETFPVDDDATHAYETDSEYAGVVPTEGTVEFHAVFDVPIGTDPSALRIELPDLGEIGALPLGG</sequence>
<dbReference type="KEGG" id="bgg:CFK41_05680"/>
<keyword evidence="5" id="KW-1185">Reference proteome</keyword>